<dbReference type="RefSeq" id="YP_010841716.1">
    <property type="nucleotide sequence ID" value="NC_079139.1"/>
</dbReference>
<dbReference type="EMBL" id="AP024483">
    <property type="protein sequence ID" value="BCS83108.1"/>
    <property type="molecule type" value="Genomic_DNA"/>
</dbReference>
<keyword evidence="3" id="KW-1185">Reference proteome</keyword>
<evidence type="ECO:0000313" key="3">
    <source>
        <dbReference type="Proteomes" id="UP001321479"/>
    </source>
</evidence>
<dbReference type="InterPro" id="IPR011011">
    <property type="entry name" value="Znf_FYVE_PHD"/>
</dbReference>
<evidence type="ECO:0000256" key="1">
    <source>
        <dbReference type="SAM" id="MobiDB-lite"/>
    </source>
</evidence>
<sequence length="99" mass="11587">MSTDKYIDINNNSENESDSDLEYESDNKPFIEEITSRICKLGRAKDFHQYIGPAYLCESCKRYGCETCLSSDGWEARVRDQVFLCFFCLMMEQRRLDIG</sequence>
<proteinExistence type="predicted"/>
<protein>
    <submittedName>
        <fullName evidence="2">Uncharacterized protein</fullName>
    </submittedName>
</protein>
<name>A0ABM7NSG9_9VIRU</name>
<feature type="region of interest" description="Disordered" evidence="1">
    <location>
        <begin position="1"/>
        <end position="23"/>
    </location>
</feature>
<dbReference type="GeneID" id="80558313"/>
<organism evidence="2 3">
    <name type="scientific">Cotonvirus japonicus</name>
    <dbReference type="NCBI Taxonomy" id="2811091"/>
    <lineage>
        <taxon>Viruses</taxon>
        <taxon>Varidnaviria</taxon>
        <taxon>Bamfordvirae</taxon>
        <taxon>Nucleocytoviricota</taxon>
        <taxon>Megaviricetes</taxon>
        <taxon>Imitervirales</taxon>
        <taxon>Mimiviridae</taxon>
        <taxon>Megamimivirinae</taxon>
        <taxon>Cotonvirus</taxon>
        <taxon>Cotonvirus japonicum</taxon>
    </lineage>
</organism>
<dbReference type="Proteomes" id="UP001321479">
    <property type="component" value="Segment"/>
</dbReference>
<evidence type="ECO:0000313" key="2">
    <source>
        <dbReference type="EMBL" id="BCS83108.1"/>
    </source>
</evidence>
<reference evidence="2 3" key="1">
    <citation type="submission" date="2021-02" db="EMBL/GenBank/DDBJ databases">
        <title>Cotonvirus japonicus, which uses Golgi apparatus of host cells for its virion factory, phylogenetically links tailed tupanvirus and icosahedral mimivirus.</title>
        <authorList>
            <person name="Takahashi H."/>
            <person name="Fukaya S."/>
            <person name="Song C."/>
            <person name="Murata K."/>
            <person name="Takemura M."/>
        </authorList>
    </citation>
    <scope>NUCLEOTIDE SEQUENCE [LARGE SCALE GENOMIC DNA]</scope>
</reference>
<accession>A0ABM7NSG9</accession>
<dbReference type="SUPFAM" id="SSF57903">
    <property type="entry name" value="FYVE/PHD zinc finger"/>
    <property type="match status" value="1"/>
</dbReference>